<proteinExistence type="predicted"/>
<accession>A0ABR8PYT0</accession>
<dbReference type="EMBL" id="JACSRA010000044">
    <property type="protein sequence ID" value="MBD7913317.1"/>
    <property type="molecule type" value="Genomic_DNA"/>
</dbReference>
<evidence type="ECO:0000313" key="1">
    <source>
        <dbReference type="EMBL" id="MBD7913317.1"/>
    </source>
</evidence>
<gene>
    <name evidence="1" type="ORF">H9661_18340</name>
</gene>
<keyword evidence="2" id="KW-1185">Reference proteome</keyword>
<evidence type="ECO:0008006" key="3">
    <source>
        <dbReference type="Google" id="ProtNLM"/>
    </source>
</evidence>
<comment type="caution">
    <text evidence="1">The sequence shown here is derived from an EMBL/GenBank/DDBJ whole genome shotgun (WGS) entry which is preliminary data.</text>
</comment>
<sequence length="967" mass="113634">MIDIYEAARKIEIKVPDKWIRRLHNIKHITLISKNDNLFISEEDYEKLKRNRLNNIPYDIEIPDGYLTRKEAAKEYEISYNALRQQEKNGTIDIVKSGGISLLKIDSLEKIKKYLEEVEFMEESDEWIKVADLHGRSDKYYKVLTTLKRNEFDNSQVRKSGYGKKEEKFINAKLYKEIIEGKYEITNYNNDLKNILPDDIKAILDKLIVNVGLNCNKQKAKMNNLVSLEDISIANKINVEDLLYAINQVDIEILINNEKRFIYEYDIEDLMHNYGYYSIKRLGKLTAIPNSTLKANLNIANKLREVEYFEIYNTLYLSLEAMEETLKEYSKKYISTLNLDEIQEERLKIFPSDLKETLELAKKFIKVKKNRYIKEYGEDTTNFTRLINAIEALIYNLEDEVFNCNSEYLLEIISNKKLIKTGYVDITCHFLNFVKRNLKSKCKFNKQFGKSIIDQFQIDNDGKVEDKIYDKETWAKYYLILKDTDKHIETAIGNFRYSQCWLYCILNLSVTWRKKNILLSLPRINLEEVGIYDLSWFTEEHIFTLEMAISVLEQIKFTLDGVIAYKNKRNLHFNIPLSLKIPTAIAFIICEIHCRKNQEKSLLYEINRAPLRKTDYKKIFNDDKLLDFQNLKCTRSIMSYGYSYSISALGGVPASYKIYSNSRSHSDSEQRMTNVTGDYYLILDNLEGGAKEYMYHIIERGAFGFMYYKLFQCILEEEGFNNITQDQMTQLTKCCKEVLNPMTLENIATNFIEYRNVNKLNVFEMLLHNSLNKNLNNSISVSKDKFLDKILEVYEEKARELFGDRKEFFKYISNKYKSIDDSMNNLSRSNFDMKNVLKMISDGSNCSFSQYTNCIFDRIERRELCPYGYGEKGGASCLGCKNNLLTIYGLYEISDRLEILLTKIEAKAYLSEEEIIKNSYLIKNYLSIIIEALVHFKEKELINNIINLKNIKKRIINAKNSNKILNF</sequence>
<evidence type="ECO:0000313" key="2">
    <source>
        <dbReference type="Proteomes" id="UP000627781"/>
    </source>
</evidence>
<reference evidence="1 2" key="1">
    <citation type="submission" date="2020-08" db="EMBL/GenBank/DDBJ databases">
        <title>A Genomic Blueprint of the Chicken Gut Microbiome.</title>
        <authorList>
            <person name="Gilroy R."/>
            <person name="Ravi A."/>
            <person name="Getino M."/>
            <person name="Pursley I."/>
            <person name="Horton D.L."/>
            <person name="Alikhan N.-F."/>
            <person name="Baker D."/>
            <person name="Gharbi K."/>
            <person name="Hall N."/>
            <person name="Watson M."/>
            <person name="Adriaenssens E.M."/>
            <person name="Foster-Nyarko E."/>
            <person name="Jarju S."/>
            <person name="Secka A."/>
            <person name="Antonio M."/>
            <person name="Oren A."/>
            <person name="Chaudhuri R."/>
            <person name="La Ragione R.M."/>
            <person name="Hildebrand F."/>
            <person name="Pallen M.J."/>
        </authorList>
    </citation>
    <scope>NUCLEOTIDE SEQUENCE [LARGE SCALE GENOMIC DNA]</scope>
    <source>
        <strain evidence="1 2">Sa3CVN1</strain>
    </source>
</reference>
<organism evidence="1 2">
    <name type="scientific">Clostridium cibarium</name>
    <dbReference type="NCBI Taxonomy" id="2762247"/>
    <lineage>
        <taxon>Bacteria</taxon>
        <taxon>Bacillati</taxon>
        <taxon>Bacillota</taxon>
        <taxon>Clostridia</taxon>
        <taxon>Eubacteriales</taxon>
        <taxon>Clostridiaceae</taxon>
        <taxon>Clostridium</taxon>
    </lineage>
</organism>
<dbReference type="Proteomes" id="UP000627781">
    <property type="component" value="Unassembled WGS sequence"/>
</dbReference>
<dbReference type="RefSeq" id="WP_191770229.1">
    <property type="nucleotide sequence ID" value="NZ_JACSRA010000044.1"/>
</dbReference>
<name>A0ABR8PYT0_9CLOT</name>
<protein>
    <recommendedName>
        <fullName evidence="3">Helix-turn-helix domain protein</fullName>
    </recommendedName>
</protein>